<accession>B6ARX3</accession>
<evidence type="ECO:0000313" key="2">
    <source>
        <dbReference type="EMBL" id="EDZ38219.1"/>
    </source>
</evidence>
<reference evidence="2" key="2">
    <citation type="journal article" date="2008" name="PLoS Biol.">
        <title>Population genomic analysis of strain variation in Leptospirillum group II bacteria involved in acid mine drainage formation.</title>
        <authorList>
            <person name="Simmons S.L."/>
            <person name="Dibartolo G."/>
            <person name="Denef V.J."/>
            <person name="Goltsman D.S."/>
            <person name="Thelen M.P."/>
            <person name="Banfield J.F."/>
        </authorList>
    </citation>
    <scope>NUCLEOTIDE SEQUENCE [LARGE SCALE GENOMIC DNA]</scope>
</reference>
<dbReference type="Pfam" id="PF12760">
    <property type="entry name" value="Zn_ribbon_IS1595"/>
    <property type="match status" value="1"/>
</dbReference>
<dbReference type="AlphaFoldDB" id="B6ARX3"/>
<dbReference type="NCBIfam" id="NF033547">
    <property type="entry name" value="transpos_IS1595"/>
    <property type="match status" value="1"/>
</dbReference>
<dbReference type="InterPro" id="IPR024445">
    <property type="entry name" value="Tnp_ISXO2-like"/>
</dbReference>
<dbReference type="InterPro" id="IPR024442">
    <property type="entry name" value="Transposase_Zn_ribbon"/>
</dbReference>
<feature type="domain" description="ISXO2-like transposase" evidence="1">
    <location>
        <begin position="134"/>
        <end position="280"/>
    </location>
</feature>
<proteinExistence type="predicted"/>
<dbReference type="Pfam" id="PF12762">
    <property type="entry name" value="DDE_Tnp_IS1595"/>
    <property type="match status" value="1"/>
</dbReference>
<gene>
    <name evidence="2" type="ORF">CGL2_11284043</name>
</gene>
<evidence type="ECO:0000259" key="1">
    <source>
        <dbReference type="SMART" id="SM01126"/>
    </source>
</evidence>
<sequence>MAKNRIQFQKGLSFAEFHRQYGTEEQCRQALFQWRWPSGFRCPSCEGDRFCVLSNGRYQCNSCRHQASLTSGTLFAGTKLPLTVWFLAIYLLTQSKNAMSALELKRQLGVCYNTAWLLKHKVLQVMKERDDALPLSGPVQIDDAYWGGERRGGKRGRGAPGKTPFLAAVQCTEEGRPLRLRLTRVRGFSRHEIDSWARKHLSPDCTVVSDGLPAFRGMARAGYAHQPQVTGGGPYSVKNPAFLWVNTMLGNVKNAIHGTYHAVREKHLPRYLAEFCYRFNRRFRLEDLLPRFVYVALRTPPLPYRLAKMAEDHG</sequence>
<organism evidence="2">
    <name type="scientific">Leptospirillum sp. Group II '5-way CG'</name>
    <dbReference type="NCBI Taxonomy" id="419541"/>
    <lineage>
        <taxon>Bacteria</taxon>
        <taxon>Pseudomonadati</taxon>
        <taxon>Nitrospirota</taxon>
        <taxon>Nitrospiria</taxon>
        <taxon>Nitrospirales</taxon>
        <taxon>Nitrospiraceae</taxon>
        <taxon>Leptospirillum</taxon>
    </lineage>
</organism>
<dbReference type="SMART" id="SM01126">
    <property type="entry name" value="DDE_Tnp_IS1595"/>
    <property type="match status" value="1"/>
</dbReference>
<dbReference type="EMBL" id="DS995262">
    <property type="protein sequence ID" value="EDZ38219.1"/>
    <property type="molecule type" value="Genomic_DNA"/>
</dbReference>
<name>B6ARX3_9BACT</name>
<reference evidence="2" key="1">
    <citation type="journal article" date="2004" name="Nature">
        <title>Community structure and metabolism through reconstruction of microbial genomes from the environment.</title>
        <authorList>
            <person name="Tyson G.W."/>
            <person name="Chapman J."/>
            <person name="Hugenholtz P."/>
            <person name="Allen E.E."/>
            <person name="Ram R.J."/>
            <person name="Richardson P.M."/>
            <person name="Solovyev V.V."/>
            <person name="Rubin E.M."/>
            <person name="Rokhsar D.S."/>
            <person name="Banfield J.F."/>
        </authorList>
    </citation>
    <scope>NUCLEOTIDE SEQUENCE [LARGE SCALE GENOMIC DNA]</scope>
</reference>
<protein>
    <submittedName>
        <fullName evidence="2">Transposase</fullName>
    </submittedName>
</protein>